<protein>
    <recommendedName>
        <fullName evidence="3">PD-(D/E)XK nuclease superfamily protein</fullName>
    </recommendedName>
</protein>
<dbReference type="Proteomes" id="UP000016487">
    <property type="component" value="Unassembled WGS sequence"/>
</dbReference>
<accession>A0AAD4ALT3</accession>
<dbReference type="AlphaFoldDB" id="A0AAD4ALT3"/>
<dbReference type="Pfam" id="PF14281">
    <property type="entry name" value="PDDEXK_4"/>
    <property type="match status" value="1"/>
</dbReference>
<sequence length="429" mass="50487">MSKIITNLLSLITDKDFQALESRCLSTSIHETINYDENRKSDILAWLLNPKEGHLENDYFLRTLINAVYSCMEDSQAENMPSAFDMAQTALLNIQIVRELCIDNNGKKKFIDLFLIDPTQKLVITIERKDGSYAHSNQLRVYADWVEANYKGWSHLFILSDSESKDHKDEFDPRYIQLDDSWLCDALLDLTNRGRVSNYLETQFRDIHDYIFGEWEEKRDKYYYKFDEITKRVAQVHCETLRLLEEYQITINASNFSLLDITPSFYCTKILPQISLINNEEQQLLAITQQHYSVFEHLHGLNEFDELEDKLSTLFGNDILTELHANNIYFTLGKHYSEGKYWPVSFEIRRNRNELDEVVYVFNLYISKYSDEVHHVLADHIAKAFNKPFRKNQKEVKLTDLGEFSGLDLSLNSELYFCIKKNLEKVSEF</sequence>
<name>A0AAD4ALT3_9GAMM</name>
<proteinExistence type="predicted"/>
<reference evidence="1" key="1">
    <citation type="journal article" date="2012" name="J. Bacteriol.">
        <title>Genome sequences of type strains of seven species of the marine bacterium Pseudoalteromonas.</title>
        <authorList>
            <person name="Xie B.B."/>
            <person name="Shu Y.L."/>
            <person name="Qin Q.L."/>
            <person name="Rong J.C."/>
            <person name="Zhang X.Y."/>
            <person name="Chen X.L."/>
            <person name="Shi M."/>
            <person name="He H.L."/>
            <person name="Zhou B.C."/>
            <person name="Zhang Y.Z."/>
        </authorList>
    </citation>
    <scope>NUCLEOTIDE SEQUENCE</scope>
    <source>
        <strain evidence="1">DSM 8771</strain>
    </source>
</reference>
<dbReference type="EMBL" id="AHBZ03000012">
    <property type="protein sequence ID" value="KAF7775013.1"/>
    <property type="molecule type" value="Genomic_DNA"/>
</dbReference>
<dbReference type="InterPro" id="IPR029470">
    <property type="entry name" value="PDDEXK_4"/>
</dbReference>
<comment type="caution">
    <text evidence="1">The sequence shown here is derived from an EMBL/GenBank/DDBJ whole genome shotgun (WGS) entry which is preliminary data.</text>
</comment>
<evidence type="ECO:0008006" key="3">
    <source>
        <dbReference type="Google" id="ProtNLM"/>
    </source>
</evidence>
<organism evidence="1 2">
    <name type="scientific">Pseudoalteromonas citrea</name>
    <dbReference type="NCBI Taxonomy" id="43655"/>
    <lineage>
        <taxon>Bacteria</taxon>
        <taxon>Pseudomonadati</taxon>
        <taxon>Pseudomonadota</taxon>
        <taxon>Gammaproteobacteria</taxon>
        <taxon>Alteromonadales</taxon>
        <taxon>Pseudoalteromonadaceae</taxon>
        <taxon>Pseudoalteromonas</taxon>
    </lineage>
</organism>
<reference evidence="1" key="2">
    <citation type="submission" date="2015-03" db="EMBL/GenBank/DDBJ databases">
        <title>Genome sequence of Pseudoalteromonas citrea.</title>
        <authorList>
            <person name="Xie B.-B."/>
            <person name="Rong J.-C."/>
            <person name="Qin Q.-L."/>
            <person name="Zhang Y.-Z."/>
        </authorList>
    </citation>
    <scope>NUCLEOTIDE SEQUENCE</scope>
    <source>
        <strain evidence="1">DSM 8771</strain>
    </source>
</reference>
<gene>
    <name evidence="1" type="ORF">PCIT_a1093</name>
</gene>
<evidence type="ECO:0000313" key="2">
    <source>
        <dbReference type="Proteomes" id="UP000016487"/>
    </source>
</evidence>
<dbReference type="RefSeq" id="WP_010366929.1">
    <property type="nucleotide sequence ID" value="NZ_AHBZ03000012.1"/>
</dbReference>
<evidence type="ECO:0000313" key="1">
    <source>
        <dbReference type="EMBL" id="KAF7775013.1"/>
    </source>
</evidence>